<dbReference type="RefSeq" id="WP_067413643.1">
    <property type="nucleotide sequence ID" value="NZ_LNTY01000025.1"/>
</dbReference>
<name>A0A135IA38_9GAMM</name>
<organism evidence="1 2">
    <name type="scientific">Enterovibrio coralii</name>
    <dbReference type="NCBI Taxonomy" id="294935"/>
    <lineage>
        <taxon>Bacteria</taxon>
        <taxon>Pseudomonadati</taxon>
        <taxon>Pseudomonadota</taxon>
        <taxon>Gammaproteobacteria</taxon>
        <taxon>Vibrionales</taxon>
        <taxon>Vibrionaceae</taxon>
        <taxon>Enterovibrio</taxon>
    </lineage>
</organism>
<dbReference type="AlphaFoldDB" id="A0A135IA38"/>
<proteinExistence type="predicted"/>
<comment type="caution">
    <text evidence="1">The sequence shown here is derived from an EMBL/GenBank/DDBJ whole genome shotgun (WGS) entry which is preliminary data.</text>
</comment>
<keyword evidence="2" id="KW-1185">Reference proteome</keyword>
<dbReference type="Pfam" id="PF13289">
    <property type="entry name" value="SIR2_2"/>
    <property type="match status" value="1"/>
</dbReference>
<gene>
    <name evidence="1" type="ORF">ATN88_09190</name>
</gene>
<evidence type="ECO:0000313" key="1">
    <source>
        <dbReference type="EMBL" id="KXF82326.1"/>
    </source>
</evidence>
<evidence type="ECO:0000313" key="2">
    <source>
        <dbReference type="Proteomes" id="UP000070529"/>
    </source>
</evidence>
<dbReference type="OrthoDB" id="198887at2"/>
<dbReference type="EMBL" id="LNTY01000025">
    <property type="protein sequence ID" value="KXF82326.1"/>
    <property type="molecule type" value="Genomic_DNA"/>
</dbReference>
<protein>
    <submittedName>
        <fullName evidence="1">Uncharacterized protein</fullName>
    </submittedName>
</protein>
<reference evidence="1 2" key="1">
    <citation type="submission" date="2015-11" db="EMBL/GenBank/DDBJ databases">
        <title>Genomic Taxonomy of the Vibrionaceae.</title>
        <authorList>
            <person name="Gomez-Gil B."/>
            <person name="Enciso-Ibarra J."/>
        </authorList>
    </citation>
    <scope>NUCLEOTIDE SEQUENCE [LARGE SCALE GENOMIC DNA]</scope>
    <source>
        <strain evidence="1 2">CAIM 912</strain>
    </source>
</reference>
<dbReference type="Proteomes" id="UP000070529">
    <property type="component" value="Unassembled WGS sequence"/>
</dbReference>
<sequence>MRDYVVLVGNDINNIVAGKSWEDLLKDLTEHLSISVDFPKDKPFPLAYEEIYFKGLDTSGSFDERVVKKFVASHVSDIQSSTIHKRLMELSCENILTTNYDLSLESVLSSNIKSLKNSGYIKESLYNLFRYHEVGNKKVWHIHGSANAYQSITLGYEHYSGYLQHMRSYVVTGTKDTYKNRSFSPLTKRFKEDKVEHLSWVDMFFTKDVHILGLSLDFNENDLWWLLTFRQKSMHTKRLLIFNQVYYYIPKTYVDVSKSKLDLLKSVGVQVVEIDNSQLDKLGYYNRAIDQISEKYT</sequence>
<accession>A0A135IA38</accession>